<dbReference type="Pfam" id="PF05119">
    <property type="entry name" value="Terminase_4"/>
    <property type="match status" value="1"/>
</dbReference>
<protein>
    <submittedName>
        <fullName evidence="1">P27 family phage terminase small subunit</fullName>
    </submittedName>
</protein>
<evidence type="ECO:0000313" key="1">
    <source>
        <dbReference type="EMBL" id="TRL76957.1"/>
    </source>
</evidence>
<dbReference type="Proteomes" id="UP000316594">
    <property type="component" value="Unassembled WGS sequence"/>
</dbReference>
<dbReference type="InterPro" id="IPR006448">
    <property type="entry name" value="Phage_term_ssu_P27"/>
</dbReference>
<gene>
    <name evidence="1" type="ORF">FNL11_08895</name>
</gene>
<proteinExistence type="predicted"/>
<comment type="caution">
    <text evidence="1">The sequence shown here is derived from an EMBL/GenBank/DDBJ whole genome shotgun (WGS) entry which is preliminary data.</text>
</comment>
<evidence type="ECO:0000313" key="2">
    <source>
        <dbReference type="Proteomes" id="UP000316594"/>
    </source>
</evidence>
<accession>A0AB38PFL0</accession>
<reference evidence="1 2" key="1">
    <citation type="submission" date="2019-07" db="EMBL/GenBank/DDBJ databases">
        <title>Genome Sequencing and Assembly of Staphylococcus haemolyticus SDA2.</title>
        <authorList>
            <person name="Emmons C.B."/>
            <person name="Park C."/>
            <person name="Sevigny J.L."/>
            <person name="Andam C."/>
        </authorList>
    </citation>
    <scope>NUCLEOTIDE SEQUENCE [LARGE SCALE GENOMIC DNA]</scope>
    <source>
        <strain evidence="1 2">SDA2</strain>
    </source>
</reference>
<organism evidence="1 2">
    <name type="scientific">Staphylococcus haemolyticus</name>
    <dbReference type="NCBI Taxonomy" id="1283"/>
    <lineage>
        <taxon>Bacteria</taxon>
        <taxon>Bacillati</taxon>
        <taxon>Bacillota</taxon>
        <taxon>Bacilli</taxon>
        <taxon>Bacillales</taxon>
        <taxon>Staphylococcaceae</taxon>
        <taxon>Staphylococcus</taxon>
    </lineage>
</organism>
<sequence length="145" mass="16822">MLMEVYSMGRPRKLNAVKTGHHTKEELEQAQLVENGLFQFTSISVNTVPEDLPPQAQKEWLRIVPLLKELPISNLDYILVKRYCEIICINDIAYEKIKEQGMYIKDTDKINEYFKVYIDTLKALKNIATALGITMDARNRFLITN</sequence>
<dbReference type="EMBL" id="VJMP01000007">
    <property type="protein sequence ID" value="TRL76957.1"/>
    <property type="molecule type" value="Genomic_DNA"/>
</dbReference>
<name>A0AB38PFL0_STAHA</name>
<dbReference type="AlphaFoldDB" id="A0AB38PFL0"/>